<accession>A0A430HN29</accession>
<comment type="caution">
    <text evidence="1">The sequence shown here is derived from an EMBL/GenBank/DDBJ whole genome shotgun (WGS) entry which is preliminary data.</text>
</comment>
<evidence type="ECO:0000313" key="2">
    <source>
        <dbReference type="Proteomes" id="UP000278085"/>
    </source>
</evidence>
<dbReference type="AlphaFoldDB" id="A0A430HN29"/>
<dbReference type="EMBL" id="RXLQ01000005">
    <property type="protein sequence ID" value="RSZ58884.1"/>
    <property type="molecule type" value="Genomic_DNA"/>
</dbReference>
<dbReference type="OrthoDB" id="9874022at2"/>
<keyword evidence="2" id="KW-1185">Reference proteome</keyword>
<sequence length="213" mass="24617">MIVTGPQGSGNHLFSRVLSMHPRVKGWEALKEKFWVPSDEEPFAEFWVYPERLDAGAFADADYFLANVSCPFFYDGRRYMPKIREVADRAVALGVQVSIAIVVRDQNINAVQQQRVGGQVTLPLALNYYYEHLIPSPHAVHFLDHEAFFLHKAHYLRWLDSVLQFPIAWDSPDVMRFIEQDANHKYVSEVKDHWLDATIQAGRRPFSERATEN</sequence>
<evidence type="ECO:0000313" key="1">
    <source>
        <dbReference type="EMBL" id="RSZ58884.1"/>
    </source>
</evidence>
<name>A0A430HN29_9BURK</name>
<dbReference type="Proteomes" id="UP000278085">
    <property type="component" value="Unassembled WGS sequence"/>
</dbReference>
<proteinExistence type="predicted"/>
<reference evidence="1 2" key="1">
    <citation type="submission" date="2018-12" db="EMBL/GenBank/DDBJ databases">
        <authorList>
            <person name="Yang E."/>
        </authorList>
    </citation>
    <scope>NUCLEOTIDE SEQUENCE [LARGE SCALE GENOMIC DNA]</scope>
    <source>
        <strain evidence="1 2">SOD</strain>
    </source>
</reference>
<organism evidence="1 2">
    <name type="scientific">Massilia atriviolacea</name>
    <dbReference type="NCBI Taxonomy" id="2495579"/>
    <lineage>
        <taxon>Bacteria</taxon>
        <taxon>Pseudomonadati</taxon>
        <taxon>Pseudomonadota</taxon>
        <taxon>Betaproteobacteria</taxon>
        <taxon>Burkholderiales</taxon>
        <taxon>Oxalobacteraceae</taxon>
        <taxon>Telluria group</taxon>
        <taxon>Massilia</taxon>
    </lineage>
</organism>
<dbReference type="RefSeq" id="WP_126074090.1">
    <property type="nucleotide sequence ID" value="NZ_CP051166.1"/>
</dbReference>
<protein>
    <submittedName>
        <fullName evidence="1">Uncharacterized protein</fullName>
    </submittedName>
</protein>
<gene>
    <name evidence="1" type="ORF">EJB06_11105</name>
</gene>